<dbReference type="Proteomes" id="UP001055219">
    <property type="component" value="Unassembled WGS sequence"/>
</dbReference>
<gene>
    <name evidence="1" type="ORF">J7T54_003142</name>
</gene>
<name>A0A9P9Y0B7_9HYPO</name>
<dbReference type="PANTHER" id="PTHR38797">
    <property type="entry name" value="NUCLEAR PORE COMPLEX PROTEIN NUP85-RELATED"/>
    <property type="match status" value="1"/>
</dbReference>
<dbReference type="InterPro" id="IPR022085">
    <property type="entry name" value="OpdG"/>
</dbReference>
<evidence type="ECO:0000313" key="2">
    <source>
        <dbReference type="Proteomes" id="UP001055219"/>
    </source>
</evidence>
<dbReference type="GeneID" id="75829647"/>
<organism evidence="1 2">
    <name type="scientific">Emericellopsis cladophorae</name>
    <dbReference type="NCBI Taxonomy" id="2686198"/>
    <lineage>
        <taxon>Eukaryota</taxon>
        <taxon>Fungi</taxon>
        <taxon>Dikarya</taxon>
        <taxon>Ascomycota</taxon>
        <taxon>Pezizomycotina</taxon>
        <taxon>Sordariomycetes</taxon>
        <taxon>Hypocreomycetidae</taxon>
        <taxon>Hypocreales</taxon>
        <taxon>Bionectriaceae</taxon>
        <taxon>Emericellopsis</taxon>
    </lineage>
</organism>
<proteinExistence type="predicted"/>
<accession>A0A9P9Y0B7</accession>
<dbReference type="InterPro" id="IPR053204">
    <property type="entry name" value="Oxopyrrolidines_Biosynth-assoc"/>
</dbReference>
<keyword evidence="2" id="KW-1185">Reference proteome</keyword>
<dbReference type="Pfam" id="PF12311">
    <property type="entry name" value="DUF3632"/>
    <property type="match status" value="1"/>
</dbReference>
<evidence type="ECO:0000313" key="1">
    <source>
        <dbReference type="EMBL" id="KAI6781000.1"/>
    </source>
</evidence>
<dbReference type="PANTHER" id="PTHR38797:SF4">
    <property type="entry name" value="NUCLEAR PORE COMPLEX PROTEIN NUP85"/>
    <property type="match status" value="1"/>
</dbReference>
<sequence length="267" mass="30204">MSDLSAKGLLPGEADDTSSKLGSIFQTALSNNSSPEASASIDSLYEAAAASDKGAEDFLWTLWSLYIQVGKIVSADDPRQDTLVQIVKELAAKRDDEVTMWNQKTRVWTELPMLAPCMRDAWNESPRYNETKEDNETVTAWINVNAFAARLLATHLVTWDNFALWALRSALERELLNDRERDASLLIAHAWVTYAGKDLKDRVNSTRELDEEEKRMFKAGQLFEAGEPGFTQKRWDFWRQRIETLSSTADSDVKSKADKTVETMKTL</sequence>
<dbReference type="EMBL" id="JAGIXG020000026">
    <property type="protein sequence ID" value="KAI6781000.1"/>
    <property type="molecule type" value="Genomic_DNA"/>
</dbReference>
<comment type="caution">
    <text evidence="1">The sequence shown here is derived from an EMBL/GenBank/DDBJ whole genome shotgun (WGS) entry which is preliminary data.</text>
</comment>
<dbReference type="AlphaFoldDB" id="A0A9P9Y0B7"/>
<protein>
    <submittedName>
        <fullName evidence="1">Uncharacterized protein</fullName>
    </submittedName>
</protein>
<reference evidence="1" key="2">
    <citation type="submission" date="2022-07" db="EMBL/GenBank/DDBJ databases">
        <authorList>
            <person name="Goncalves M.F.M."/>
            <person name="Hilario S."/>
            <person name="Van De Peer Y."/>
            <person name="Esteves A.C."/>
            <person name="Alves A."/>
        </authorList>
    </citation>
    <scope>NUCLEOTIDE SEQUENCE</scope>
    <source>
        <strain evidence="1">MUM 19.33</strain>
    </source>
</reference>
<dbReference type="OrthoDB" id="3350591at2759"/>
<dbReference type="RefSeq" id="XP_051361856.1">
    <property type="nucleotide sequence ID" value="XM_051506953.1"/>
</dbReference>
<reference evidence="1" key="1">
    <citation type="journal article" date="2021" name="J Fungi (Basel)">
        <title>Genomic and Metabolomic Analyses of the Marine Fungus Emericellopsis cladophorae: Insights into Saltwater Adaptability Mechanisms and Its Biosynthetic Potential.</title>
        <authorList>
            <person name="Goncalves M.F.M."/>
            <person name="Hilario S."/>
            <person name="Van de Peer Y."/>
            <person name="Esteves A.C."/>
            <person name="Alves A."/>
        </authorList>
    </citation>
    <scope>NUCLEOTIDE SEQUENCE</scope>
    <source>
        <strain evidence="1">MUM 19.33</strain>
    </source>
</reference>